<dbReference type="Gene3D" id="3.20.20.80">
    <property type="entry name" value="Glycosidases"/>
    <property type="match status" value="1"/>
</dbReference>
<comment type="similarity">
    <text evidence="1">Belongs to the glycosyl hydrolase 2 family.</text>
</comment>
<keyword evidence="6" id="KW-1185">Reference proteome</keyword>
<dbReference type="InterPro" id="IPR006311">
    <property type="entry name" value="TAT_signal"/>
</dbReference>
<evidence type="ECO:0000256" key="2">
    <source>
        <dbReference type="ARBA" id="ARBA00022801"/>
    </source>
</evidence>
<comment type="caution">
    <text evidence="5">The sequence shown here is derived from an EMBL/GenBank/DDBJ whole genome shotgun (WGS) entry which is preliminary data.</text>
</comment>
<dbReference type="Proteomes" id="UP001634747">
    <property type="component" value="Unassembled WGS sequence"/>
</dbReference>
<sequence length="1222" mass="134196">MSLSRLNERLPRPTRREFLAGAAVTSVVLAKTPAAFAMGEAQHGASAPVQSVPGMLPPAEGFTRGVGVYPGQPRSYVGPRLVPAPAGTRNLALHKPAYHSSSYDYNLTAQCITDGIAATELPMWFACTSGERLLPKPEREILIDHHPANTLKMNGSHQVIELAVGGGTTMPEVDRVELFVVVPQGVAPATLKFAISTSEDGHTWQQQGTVSGDAPADASLYPPDLVQGNQLLAPKIAFAAPARARRYRVEMTATASPAHFRGYQPWQLGQVAFYRGTERVEIGGPYHFTSAWKSAGLDEEWVYVDLLDECAIESVKLHWIAPALQGKVQVSNDAHTWQDAGDVKGTLPAEEIRLASPGRARYVRVLMTQPATEHGYILSELEVMGSGGRVAAHEAAPVAGSGSELSLSRMPWRLQRDSLVQADGVALSKAGFADAEWLPATVPGTILTSYLNAGAIPDPNFGENQLYISDTFFYADFWYRTEFATPAASQQRKLLCLDGINWKAEVFLNGESIGRIDGAFFRGVFDVTGKLRPVGEKNALAILVRKNLNPGTVHQKTYENPSPNGGALGHDAPTFHASVGWDWIPTIRGRNTGIWNDVRLVSVPDVVVEDPLVQTKLNADHSVADVTVTVVMRNRSGKSVHGEVVGSLGDAKFSAACKVDANSEQVVTITSAKNPALRIRNPKLWWPNGYGEPYLYQASVGFTSHGSAAAEPLRFLAGLREITTSETDSRLKIFVNGRRLVAKGGNWGFSESMLRYRDREYDAAMRYHREMNFNLVRNWVGQIGEDAFYEACDRHGIIVWQDFWLANPWDGPIPDDNSMFLANGRDLVKRIRRHASVGIYCGRNEGDPPPALEAGIRKLLAELHPDLHYIPSSADHVVSGHGPYRTLSAIDYFSNPDNMLHSEIGAPNIPSLESVRAMMPERALWPQGLEYGLHDFTLEGAQGAQTLLSLIADEYGGATNGADWIELAQFLNYDTYRAMFEAQSRDRMGVLLWMSHPCWPSFVWQTYDYYFDCTAAYFACKKACEPIHIQWNQLTDAIEVVNYSAGSQDALQATAELLNPDGTSVWKKQAPVNAPDDSTTKVIAMEFPAALAAVHLLRLTLTKGDAVLSSNTYLRAKDSGNLRDVRRFAKANLRVSTQQQRQGEVWRLTTTVTNTSTVPSLLTRLEAVGAQDHQRILPAIFDDNYFVLMPNESRTITTELKHEDTRGQQPAIAVSGFNAHTA</sequence>
<evidence type="ECO:0000256" key="1">
    <source>
        <dbReference type="ARBA" id="ARBA00007401"/>
    </source>
</evidence>
<dbReference type="PANTHER" id="PTHR43536:SF1">
    <property type="entry name" value="MANNOSYLGLYCOPROTEIN ENDO-BETA-MANNOSIDASE"/>
    <property type="match status" value="1"/>
</dbReference>
<dbReference type="InterPro" id="IPR006102">
    <property type="entry name" value="Ig-like_GH2"/>
</dbReference>
<dbReference type="Pfam" id="PF22633">
    <property type="entry name" value="F5_F8_type_C_2"/>
    <property type="match status" value="1"/>
</dbReference>
<keyword evidence="2 5" id="KW-0378">Hydrolase</keyword>
<dbReference type="Pfam" id="PF00703">
    <property type="entry name" value="Glyco_hydro_2"/>
    <property type="match status" value="1"/>
</dbReference>
<evidence type="ECO:0000313" key="5">
    <source>
        <dbReference type="EMBL" id="MFN2974135.1"/>
    </source>
</evidence>
<dbReference type="InterPro" id="IPR043534">
    <property type="entry name" value="EBDG/EBM"/>
</dbReference>
<dbReference type="PROSITE" id="PS51318">
    <property type="entry name" value="TAT"/>
    <property type="match status" value="1"/>
</dbReference>
<dbReference type="PROSITE" id="PS50022">
    <property type="entry name" value="FA58C_3"/>
    <property type="match status" value="1"/>
</dbReference>
<evidence type="ECO:0000256" key="3">
    <source>
        <dbReference type="ARBA" id="ARBA00023295"/>
    </source>
</evidence>
<dbReference type="InterPro" id="IPR000421">
    <property type="entry name" value="FA58C"/>
</dbReference>
<dbReference type="InterPro" id="IPR008979">
    <property type="entry name" value="Galactose-bd-like_sf"/>
</dbReference>
<dbReference type="InterPro" id="IPR013783">
    <property type="entry name" value="Ig-like_fold"/>
</dbReference>
<reference evidence="5 6" key="1">
    <citation type="submission" date="2024-12" db="EMBL/GenBank/DDBJ databases">
        <authorList>
            <person name="Lee Y."/>
        </authorList>
    </citation>
    <scope>NUCLEOTIDE SEQUENCE [LARGE SCALE GENOMIC DNA]</scope>
    <source>
        <strain evidence="5 6">03SUJ4</strain>
    </source>
</reference>
<dbReference type="InterPro" id="IPR054593">
    <property type="entry name" value="Beta-mannosidase-like_N2"/>
</dbReference>
<keyword evidence="3" id="KW-0326">Glycosidase</keyword>
<feature type="domain" description="F5/8 type C" evidence="4">
    <location>
        <begin position="289"/>
        <end position="386"/>
    </location>
</feature>
<dbReference type="SUPFAM" id="SSF49785">
    <property type="entry name" value="Galactose-binding domain-like"/>
    <property type="match status" value="2"/>
</dbReference>
<dbReference type="SUPFAM" id="SSF49303">
    <property type="entry name" value="beta-Galactosidase/glucuronidase domain"/>
    <property type="match status" value="3"/>
</dbReference>
<dbReference type="GO" id="GO:0016787">
    <property type="term" value="F:hydrolase activity"/>
    <property type="evidence" value="ECO:0007669"/>
    <property type="project" value="UniProtKB-KW"/>
</dbReference>
<protein>
    <submittedName>
        <fullName evidence="5">Glycosyl hydrolase 2 galactose-binding domain-containing protein</fullName>
    </submittedName>
</protein>
<dbReference type="EMBL" id="JBJYXY010000001">
    <property type="protein sequence ID" value="MFN2974135.1"/>
    <property type="molecule type" value="Genomic_DNA"/>
</dbReference>
<evidence type="ECO:0000259" key="4">
    <source>
        <dbReference type="PROSITE" id="PS50022"/>
    </source>
</evidence>
<dbReference type="InterPro" id="IPR041351">
    <property type="entry name" value="Ig_GlcNase"/>
</dbReference>
<name>A0ABW9KEU4_9BACT</name>
<dbReference type="Gene3D" id="2.60.40.10">
    <property type="entry name" value="Immunoglobulins"/>
    <property type="match status" value="2"/>
</dbReference>
<dbReference type="InterPro" id="IPR036156">
    <property type="entry name" value="Beta-gal/glucu_dom_sf"/>
</dbReference>
<evidence type="ECO:0000313" key="6">
    <source>
        <dbReference type="Proteomes" id="UP001634747"/>
    </source>
</evidence>
<dbReference type="PANTHER" id="PTHR43536">
    <property type="entry name" value="MANNOSYLGLYCOPROTEIN ENDO-BETA-MANNOSIDASE"/>
    <property type="match status" value="1"/>
</dbReference>
<dbReference type="Pfam" id="PF22666">
    <property type="entry name" value="Glyco_hydro_2_N2"/>
    <property type="match status" value="1"/>
</dbReference>
<dbReference type="Pfam" id="PF18368">
    <property type="entry name" value="Ig_GlcNase"/>
    <property type="match status" value="1"/>
</dbReference>
<proteinExistence type="inferred from homology"/>
<gene>
    <name evidence="5" type="ORF">ACK2TP_00015</name>
</gene>
<organism evidence="5 6">
    <name type="scientific">Terriglobus aquaticus</name>
    <dbReference type="NCBI Taxonomy" id="940139"/>
    <lineage>
        <taxon>Bacteria</taxon>
        <taxon>Pseudomonadati</taxon>
        <taxon>Acidobacteriota</taxon>
        <taxon>Terriglobia</taxon>
        <taxon>Terriglobales</taxon>
        <taxon>Acidobacteriaceae</taxon>
        <taxon>Terriglobus</taxon>
    </lineage>
</organism>
<dbReference type="SUPFAM" id="SSF51445">
    <property type="entry name" value="(Trans)glycosidases"/>
    <property type="match status" value="1"/>
</dbReference>
<accession>A0ABW9KEU4</accession>
<dbReference type="Gene3D" id="2.60.120.260">
    <property type="entry name" value="Galactose-binding domain-like"/>
    <property type="match status" value="3"/>
</dbReference>
<dbReference type="InterPro" id="IPR017853">
    <property type="entry name" value="GH"/>
</dbReference>
<dbReference type="RefSeq" id="WP_263414291.1">
    <property type="nucleotide sequence ID" value="NZ_BAABBH010000001.1"/>
</dbReference>